<dbReference type="InterPro" id="IPR008949">
    <property type="entry name" value="Isoprenoid_synthase_dom_sf"/>
</dbReference>
<gene>
    <name evidence="2" type="ORF">UN65_06205</name>
</gene>
<dbReference type="GO" id="GO:0004311">
    <property type="term" value="F:geranylgeranyl diphosphate synthase activity"/>
    <property type="evidence" value="ECO:0007669"/>
    <property type="project" value="InterPro"/>
</dbReference>
<dbReference type="SUPFAM" id="SSF48576">
    <property type="entry name" value="Terpenoid synthases"/>
    <property type="match status" value="1"/>
</dbReference>
<dbReference type="SFLD" id="SFLDG01018">
    <property type="entry name" value="Squalene/Phytoene_Synthase_Lik"/>
    <property type="match status" value="1"/>
</dbReference>
<evidence type="ECO:0000313" key="3">
    <source>
        <dbReference type="Proteomes" id="UP000304840"/>
    </source>
</evidence>
<protein>
    <submittedName>
        <fullName evidence="2">Phytoene/squalene synthase family protein</fullName>
    </submittedName>
</protein>
<evidence type="ECO:0000313" key="2">
    <source>
        <dbReference type="EMBL" id="AMO19997.1"/>
    </source>
</evidence>
<dbReference type="SFLD" id="SFLDG01212">
    <property type="entry name" value="Phytoene_synthase_like"/>
    <property type="match status" value="1"/>
</dbReference>
<name>A0AAI8CGZ9_9FLAO</name>
<dbReference type="RefSeq" id="WP_014165578.1">
    <property type="nucleotide sequence ID" value="NZ_CP010992.1"/>
</dbReference>
<sequence length="282" mass="33059">MNNEQLFDHISGLTSKMVTQKYSTSFSWASKLFKPEIRQHIYNIYGFVRFADEIVDTFHQYDKAKLMMLFENEYRASIENGISLNPIINSFCKTQREKNIPQHLVDSFLHSMKMDLEEIQNLNDQKYNEYIYGSAEVVGLMCLKVFLNGNVLEYEQLKPYAQSLGAAFQKINFLRDISADFNDLGRTYFPQVNFKCFSTHEKLNIENDIENDFQNALIGIKLLPISSKIAVYMAYKYYLSLFKKIKKCKPEVLITQRIRVSNIRKVCLFGEMMVFKNLNLIK</sequence>
<evidence type="ECO:0000256" key="1">
    <source>
        <dbReference type="ARBA" id="ARBA00022679"/>
    </source>
</evidence>
<dbReference type="Proteomes" id="UP000304840">
    <property type="component" value="Chromosome"/>
</dbReference>
<reference evidence="3" key="1">
    <citation type="submission" date="2016-03" db="EMBL/GenBank/DDBJ databases">
        <title>Flavobacterium columnare strain B185, complete genome.</title>
        <authorList>
            <person name="Sundberg L.-R."/>
            <person name="Papponen P."/>
            <person name="Laanto E."/>
        </authorList>
    </citation>
    <scope>NUCLEOTIDE SEQUENCE [LARGE SCALE GENOMIC DNA]</scope>
    <source>
        <strain evidence="3">B185</strain>
    </source>
</reference>
<dbReference type="EMBL" id="CP010992">
    <property type="protein sequence ID" value="AMO19997.1"/>
    <property type="molecule type" value="Genomic_DNA"/>
</dbReference>
<reference evidence="2 3" key="2">
    <citation type="submission" date="2019-05" db="EMBL/GenBank/DDBJ databases">
        <authorList>
            <person name="Ravantti J.J."/>
        </authorList>
    </citation>
    <scope>NUCLEOTIDE SEQUENCE [LARGE SCALE GENOMIC DNA]</scope>
    <source>
        <strain evidence="2 3">B185</strain>
    </source>
</reference>
<keyword evidence="1" id="KW-0808">Transferase</keyword>
<organism evidence="2 3">
    <name type="scientific">Flavobacterium columnare</name>
    <dbReference type="NCBI Taxonomy" id="996"/>
    <lineage>
        <taxon>Bacteria</taxon>
        <taxon>Pseudomonadati</taxon>
        <taxon>Bacteroidota</taxon>
        <taxon>Flavobacteriia</taxon>
        <taxon>Flavobacteriales</taxon>
        <taxon>Flavobacteriaceae</taxon>
        <taxon>Flavobacterium</taxon>
    </lineage>
</organism>
<dbReference type="AlphaFoldDB" id="A0AAI8CGZ9"/>
<dbReference type="CDD" id="cd00683">
    <property type="entry name" value="Trans_IPPS_HH"/>
    <property type="match status" value="1"/>
</dbReference>
<accession>A0AAI8CGZ9</accession>
<dbReference type="SFLD" id="SFLDS00005">
    <property type="entry name" value="Isoprenoid_Synthase_Type_I"/>
    <property type="match status" value="1"/>
</dbReference>
<dbReference type="PROSITE" id="PS01045">
    <property type="entry name" value="SQUALEN_PHYTOEN_SYN_2"/>
    <property type="match status" value="1"/>
</dbReference>
<dbReference type="InterPro" id="IPR002060">
    <property type="entry name" value="Squ/phyt_synthse"/>
</dbReference>
<dbReference type="GO" id="GO:0051996">
    <property type="term" value="F:squalene synthase [NAD(P)H] activity"/>
    <property type="evidence" value="ECO:0007669"/>
    <property type="project" value="InterPro"/>
</dbReference>
<dbReference type="InterPro" id="IPR044843">
    <property type="entry name" value="Trans_IPPS_bact-type"/>
</dbReference>
<dbReference type="InterPro" id="IPR019845">
    <property type="entry name" value="Squalene/phytoene_synthase_CS"/>
</dbReference>
<dbReference type="InterPro" id="IPR033904">
    <property type="entry name" value="Trans_IPPS_HH"/>
</dbReference>
<dbReference type="Pfam" id="PF00494">
    <property type="entry name" value="SQS_PSY"/>
    <property type="match status" value="1"/>
</dbReference>
<proteinExistence type="predicted"/>
<dbReference type="GO" id="GO:0016117">
    <property type="term" value="P:carotenoid biosynthetic process"/>
    <property type="evidence" value="ECO:0007669"/>
    <property type="project" value="UniProtKB-ARBA"/>
</dbReference>
<dbReference type="PANTHER" id="PTHR31480">
    <property type="entry name" value="BIFUNCTIONAL LYCOPENE CYCLASE/PHYTOENE SYNTHASE"/>
    <property type="match status" value="1"/>
</dbReference>
<dbReference type="GeneID" id="60759250"/>
<dbReference type="Gene3D" id="1.10.600.10">
    <property type="entry name" value="Farnesyl Diphosphate Synthase"/>
    <property type="match status" value="1"/>
</dbReference>